<dbReference type="Proteomes" id="UP001056120">
    <property type="component" value="Linkage Group LG15"/>
</dbReference>
<reference evidence="2" key="1">
    <citation type="journal article" date="2022" name="Mol. Ecol. Resour.">
        <title>The genomes of chicory, endive, great burdock and yacon provide insights into Asteraceae palaeo-polyploidization history and plant inulin production.</title>
        <authorList>
            <person name="Fan W."/>
            <person name="Wang S."/>
            <person name="Wang H."/>
            <person name="Wang A."/>
            <person name="Jiang F."/>
            <person name="Liu H."/>
            <person name="Zhao H."/>
            <person name="Xu D."/>
            <person name="Zhang Y."/>
        </authorList>
    </citation>
    <scope>NUCLEOTIDE SEQUENCE [LARGE SCALE GENOMIC DNA]</scope>
    <source>
        <strain evidence="2">cv. Yunnan</strain>
    </source>
</reference>
<reference evidence="1 2" key="2">
    <citation type="journal article" date="2022" name="Mol. Ecol. Resour.">
        <title>The genomes of chicory, endive, great burdock and yacon provide insights into Asteraceae paleo-polyploidization history and plant inulin production.</title>
        <authorList>
            <person name="Fan W."/>
            <person name="Wang S."/>
            <person name="Wang H."/>
            <person name="Wang A."/>
            <person name="Jiang F."/>
            <person name="Liu H."/>
            <person name="Zhao H."/>
            <person name="Xu D."/>
            <person name="Zhang Y."/>
        </authorList>
    </citation>
    <scope>NUCLEOTIDE SEQUENCE [LARGE SCALE GENOMIC DNA]</scope>
    <source>
        <strain evidence="2">cv. Yunnan</strain>
        <tissue evidence="1">Leaves</tissue>
    </source>
</reference>
<evidence type="ECO:0000313" key="1">
    <source>
        <dbReference type="EMBL" id="KAI3775846.1"/>
    </source>
</evidence>
<accession>A0ACB9FYE5</accession>
<sequence>MTPSSDSFLLPGEDRRRLSRLQRKNISIDDDDGETGEEEIDTDKGEFEDDEEVEDANLLSWAVEHYGSNCGAIEFTREEDCGAIEFTREDIDVLLTEKITSNNKFSLKTFCCISLLQEMLMREKESWRYARTTISYKRNLKKEGSDKLFFTTSFYQPVFLTAADSSSSPNLIPALHLQHSHLIKVSLSSSMFDQCYSLIIPLGFHQFVV</sequence>
<protein>
    <submittedName>
        <fullName evidence="1">Uncharacterized protein</fullName>
    </submittedName>
</protein>
<keyword evidence="2" id="KW-1185">Reference proteome</keyword>
<gene>
    <name evidence="1" type="ORF">L1987_45602</name>
</gene>
<organism evidence="1 2">
    <name type="scientific">Smallanthus sonchifolius</name>
    <dbReference type="NCBI Taxonomy" id="185202"/>
    <lineage>
        <taxon>Eukaryota</taxon>
        <taxon>Viridiplantae</taxon>
        <taxon>Streptophyta</taxon>
        <taxon>Embryophyta</taxon>
        <taxon>Tracheophyta</taxon>
        <taxon>Spermatophyta</taxon>
        <taxon>Magnoliopsida</taxon>
        <taxon>eudicotyledons</taxon>
        <taxon>Gunneridae</taxon>
        <taxon>Pentapetalae</taxon>
        <taxon>asterids</taxon>
        <taxon>campanulids</taxon>
        <taxon>Asterales</taxon>
        <taxon>Asteraceae</taxon>
        <taxon>Asteroideae</taxon>
        <taxon>Heliantheae alliance</taxon>
        <taxon>Millerieae</taxon>
        <taxon>Smallanthus</taxon>
    </lineage>
</organism>
<evidence type="ECO:0000313" key="2">
    <source>
        <dbReference type="Proteomes" id="UP001056120"/>
    </source>
</evidence>
<comment type="caution">
    <text evidence="1">The sequence shown here is derived from an EMBL/GenBank/DDBJ whole genome shotgun (WGS) entry which is preliminary data.</text>
</comment>
<name>A0ACB9FYE5_9ASTR</name>
<proteinExistence type="predicted"/>
<dbReference type="EMBL" id="CM042032">
    <property type="protein sequence ID" value="KAI3775846.1"/>
    <property type="molecule type" value="Genomic_DNA"/>
</dbReference>